<evidence type="ECO:0000256" key="2">
    <source>
        <dbReference type="ARBA" id="ARBA00022475"/>
    </source>
</evidence>
<evidence type="ECO:0000256" key="4">
    <source>
        <dbReference type="SAM" id="SignalP"/>
    </source>
</evidence>
<evidence type="ECO:0000313" key="5">
    <source>
        <dbReference type="EMBL" id="SNV64483.1"/>
    </source>
</evidence>
<reference evidence="5 6" key="1">
    <citation type="submission" date="2017-06" db="EMBL/GenBank/DDBJ databases">
        <authorList>
            <consortium name="Pathogen Informatics"/>
        </authorList>
    </citation>
    <scope>NUCLEOTIDE SEQUENCE [LARGE SCALE GENOMIC DNA]</scope>
    <source>
        <strain evidence="5 6">NCTC12149</strain>
    </source>
</reference>
<dbReference type="InterPro" id="IPR009722">
    <property type="entry name" value="YjiK/CarP"/>
</dbReference>
<gene>
    <name evidence="5" type="ORF">SAMEA4412673_03961</name>
</gene>
<dbReference type="Pfam" id="PF06977">
    <property type="entry name" value="SdiA-regulated"/>
    <property type="match status" value="1"/>
</dbReference>
<dbReference type="SUPFAM" id="SSF50956">
    <property type="entry name" value="Thermostable phytase (3-phytase)"/>
    <property type="match status" value="1"/>
</dbReference>
<feature type="chain" id="PRO_5042477552" description="SdiA-regulated" evidence="4">
    <location>
        <begin position="23"/>
        <end position="288"/>
    </location>
</feature>
<sequence length="288" mass="32319">MKYRTLPVLLLLSALMSCQMQTGQNTGTEEDLSRSNTAELYAKKTYTLPNELNEISGMAFLSNSQDIAYVVQDEEGIVFTYDLKNGSISSQFEFGPSGDYEEITTDGKYFYVLESNGDIHSFPISMDVDQGKVATFKGKLEKGEYESMAYDQKNNSLVVICKSCKTDRGNASLTGYVLNVLGQGDLSLKNQFSLDLNNIANLDPKVKDTLKPSSLTKRNSSEEWYLLSSVDRLLLVLDENFQAKEIQHFKKKQLEQPEGISFNNLGQLFISSEKGKAENAFIYQINMK</sequence>
<dbReference type="RefSeq" id="WP_157739588.1">
    <property type="nucleotide sequence ID" value="NZ_DAMBSL010000018.1"/>
</dbReference>
<accession>A0AAJ5C233</accession>
<dbReference type="EMBL" id="LT906468">
    <property type="protein sequence ID" value="SNV64483.1"/>
    <property type="molecule type" value="Genomic_DNA"/>
</dbReference>
<dbReference type="AlphaFoldDB" id="A0AAJ5C233"/>
<comment type="subcellular location">
    <subcellularLocation>
        <location evidence="1">Cell membrane</location>
    </subcellularLocation>
</comment>
<dbReference type="GO" id="GO:0005886">
    <property type="term" value="C:plasma membrane"/>
    <property type="evidence" value="ECO:0007669"/>
    <property type="project" value="UniProtKB-SubCell"/>
</dbReference>
<dbReference type="PROSITE" id="PS51257">
    <property type="entry name" value="PROKAR_LIPOPROTEIN"/>
    <property type="match status" value="1"/>
</dbReference>
<evidence type="ECO:0000256" key="3">
    <source>
        <dbReference type="ARBA" id="ARBA00023136"/>
    </source>
</evidence>
<evidence type="ECO:0000256" key="1">
    <source>
        <dbReference type="ARBA" id="ARBA00004236"/>
    </source>
</evidence>
<dbReference type="Proteomes" id="UP000215355">
    <property type="component" value="Chromosome 1"/>
</dbReference>
<evidence type="ECO:0008006" key="7">
    <source>
        <dbReference type="Google" id="ProtNLM"/>
    </source>
</evidence>
<dbReference type="KEGG" id="smiz:4412673_03961"/>
<proteinExistence type="predicted"/>
<feature type="signal peptide" evidence="4">
    <location>
        <begin position="1"/>
        <end position="22"/>
    </location>
</feature>
<keyword evidence="2" id="KW-1003">Cell membrane</keyword>
<evidence type="ECO:0000313" key="6">
    <source>
        <dbReference type="Proteomes" id="UP000215355"/>
    </source>
</evidence>
<keyword evidence="4" id="KW-0732">Signal</keyword>
<keyword evidence="3" id="KW-0472">Membrane</keyword>
<organism evidence="5 6">
    <name type="scientific">Sphingobacterium mizutaii</name>
    <dbReference type="NCBI Taxonomy" id="1010"/>
    <lineage>
        <taxon>Bacteria</taxon>
        <taxon>Pseudomonadati</taxon>
        <taxon>Bacteroidota</taxon>
        <taxon>Sphingobacteriia</taxon>
        <taxon>Sphingobacteriales</taxon>
        <taxon>Sphingobacteriaceae</taxon>
        <taxon>Sphingobacterium</taxon>
    </lineage>
</organism>
<name>A0AAJ5C233_9SPHI</name>
<protein>
    <recommendedName>
        <fullName evidence="7">SdiA-regulated</fullName>
    </recommendedName>
</protein>